<keyword evidence="1" id="KW-0812">Transmembrane</keyword>
<reference evidence="2 3" key="1">
    <citation type="journal article" date="2018" name="Mol. Biol. Evol.">
        <title>Broad Genomic Sampling Reveals a Smut Pathogenic Ancestry of the Fungal Clade Ustilaginomycotina.</title>
        <authorList>
            <person name="Kijpornyongpan T."/>
            <person name="Mondo S.J."/>
            <person name="Barry K."/>
            <person name="Sandor L."/>
            <person name="Lee J."/>
            <person name="Lipzen A."/>
            <person name="Pangilinan J."/>
            <person name="LaButti K."/>
            <person name="Hainaut M."/>
            <person name="Henrissat B."/>
            <person name="Grigoriev I.V."/>
            <person name="Spatafora J.W."/>
            <person name="Aime M.C."/>
        </authorList>
    </citation>
    <scope>NUCLEOTIDE SEQUENCE [LARGE SCALE GENOMIC DNA]</scope>
    <source>
        <strain evidence="2 3">MCA 4718</strain>
    </source>
</reference>
<keyword evidence="1" id="KW-1133">Transmembrane helix</keyword>
<dbReference type="GeneID" id="37011002"/>
<evidence type="ECO:0000313" key="2">
    <source>
        <dbReference type="EMBL" id="PWN22277.1"/>
    </source>
</evidence>
<dbReference type="AlphaFoldDB" id="A0A316UAP2"/>
<dbReference type="Proteomes" id="UP000245942">
    <property type="component" value="Unassembled WGS sequence"/>
</dbReference>
<feature type="transmembrane region" description="Helical" evidence="1">
    <location>
        <begin position="16"/>
        <end position="36"/>
    </location>
</feature>
<dbReference type="RefSeq" id="XP_025349437.1">
    <property type="nucleotide sequence ID" value="XM_025489268.1"/>
</dbReference>
<gene>
    <name evidence="2" type="ORF">BCV69DRAFT_138307</name>
</gene>
<proteinExistence type="predicted"/>
<evidence type="ECO:0000313" key="3">
    <source>
        <dbReference type="Proteomes" id="UP000245942"/>
    </source>
</evidence>
<protein>
    <submittedName>
        <fullName evidence="2">Uncharacterized protein</fullName>
    </submittedName>
</protein>
<evidence type="ECO:0000256" key="1">
    <source>
        <dbReference type="SAM" id="Phobius"/>
    </source>
</evidence>
<keyword evidence="1" id="KW-0472">Membrane</keyword>
<accession>A0A316UAP2</accession>
<keyword evidence="3" id="KW-1185">Reference proteome</keyword>
<sequence>MSYADVQGDRPDVRRTHVTVVSLGLSAVTISMFILCSRTNLLLGARFPERAVVVHRGHVVPGATIRGRELKDACPLSAEGHRSEGTEDDSKLAHVRGYRYLYVSWPVSVRV</sequence>
<dbReference type="EMBL" id="KZ819323">
    <property type="protein sequence ID" value="PWN22277.1"/>
    <property type="molecule type" value="Genomic_DNA"/>
</dbReference>
<name>A0A316UAP2_9BASI</name>
<organism evidence="2 3">
    <name type="scientific">Pseudomicrostroma glucosiphilum</name>
    <dbReference type="NCBI Taxonomy" id="1684307"/>
    <lineage>
        <taxon>Eukaryota</taxon>
        <taxon>Fungi</taxon>
        <taxon>Dikarya</taxon>
        <taxon>Basidiomycota</taxon>
        <taxon>Ustilaginomycotina</taxon>
        <taxon>Exobasidiomycetes</taxon>
        <taxon>Microstromatales</taxon>
        <taxon>Microstromatales incertae sedis</taxon>
        <taxon>Pseudomicrostroma</taxon>
    </lineage>
</organism>